<dbReference type="Proteomes" id="UP000297149">
    <property type="component" value="Chromosome"/>
</dbReference>
<evidence type="ECO:0008006" key="3">
    <source>
        <dbReference type="Google" id="ProtNLM"/>
    </source>
</evidence>
<dbReference type="KEGG" id="ddb:E7747_11310"/>
<dbReference type="RefSeq" id="WP_136416032.1">
    <property type="nucleotide sequence ID" value="NZ_CP039396.1"/>
</dbReference>
<evidence type="ECO:0000313" key="1">
    <source>
        <dbReference type="EMBL" id="QCD42822.1"/>
    </source>
</evidence>
<protein>
    <recommendedName>
        <fullName evidence="3">DUF551 domain-containing protein</fullName>
    </recommendedName>
</protein>
<sequence>MEKELKTLETRAHEYAYPVAKTLYRQGFVKETWLENVVADGYMAGHEAAIKNQWRDATDYPPIDEDVLVDYPYEHGYVVAYYDGEDWYITETGRLIRPTHWMSIPPHNKTEGNE</sequence>
<keyword evidence="2" id="KW-1185">Reference proteome</keyword>
<accession>A0A4P7W4J5</accession>
<gene>
    <name evidence="1" type="ORF">E7747_11310</name>
</gene>
<organism evidence="1 2">
    <name type="scientific">Duncaniella dubosii</name>
    <dbReference type="NCBI Taxonomy" id="2518971"/>
    <lineage>
        <taxon>Bacteria</taxon>
        <taxon>Pseudomonadati</taxon>
        <taxon>Bacteroidota</taxon>
        <taxon>Bacteroidia</taxon>
        <taxon>Bacteroidales</taxon>
        <taxon>Muribaculaceae</taxon>
        <taxon>Duncaniella</taxon>
    </lineage>
</organism>
<reference evidence="2" key="1">
    <citation type="submission" date="2019-02" db="EMBL/GenBank/DDBJ databases">
        <title>Isolation and identification of novel species under the genus Muribaculum.</title>
        <authorList>
            <person name="Miyake S."/>
            <person name="Ding Y."/>
            <person name="Low A."/>
            <person name="Soh M."/>
            <person name="Seedorf H."/>
        </authorList>
    </citation>
    <scope>NUCLEOTIDE SEQUENCE [LARGE SCALE GENOMIC DNA]</scope>
    <source>
        <strain evidence="2">H5</strain>
    </source>
</reference>
<evidence type="ECO:0000313" key="2">
    <source>
        <dbReference type="Proteomes" id="UP000297149"/>
    </source>
</evidence>
<dbReference type="EMBL" id="CP039396">
    <property type="protein sequence ID" value="QCD42822.1"/>
    <property type="molecule type" value="Genomic_DNA"/>
</dbReference>
<dbReference type="AlphaFoldDB" id="A0A4P7W4J5"/>
<proteinExistence type="predicted"/>
<name>A0A4P7W4J5_9BACT</name>